<dbReference type="AlphaFoldDB" id="F8FI18"/>
<dbReference type="HOGENOM" id="CLU_2863572_0_0_9"/>
<evidence type="ECO:0000313" key="2">
    <source>
        <dbReference type="Proteomes" id="UP000006620"/>
    </source>
</evidence>
<name>F8FI18_PAEMK</name>
<reference evidence="1 2" key="2">
    <citation type="journal article" date="2013" name="Genome Announc.">
        <title>Genome Sequence of Growth-Improving Paenibacillus mucilaginosus Strain KNP414.</title>
        <authorList>
            <person name="Lu J.J."/>
            <person name="Wang J.F."/>
            <person name="Hu X.F."/>
        </authorList>
    </citation>
    <scope>NUCLEOTIDE SEQUENCE [LARGE SCALE GENOMIC DNA]</scope>
    <source>
        <strain evidence="1 2">KNP414</strain>
    </source>
</reference>
<dbReference type="EMBL" id="CP002869">
    <property type="protein sequence ID" value="AEI43360.1"/>
    <property type="molecule type" value="Genomic_DNA"/>
</dbReference>
<dbReference type="PATRIC" id="fig|1036673.3.peg.4450"/>
<gene>
    <name evidence="1" type="ordered locus">KNP414_04834</name>
</gene>
<reference evidence="2" key="1">
    <citation type="submission" date="2011-06" db="EMBL/GenBank/DDBJ databases">
        <title>Complete genome sequence of Paenibacillus mucilaginosus KNP414.</title>
        <authorList>
            <person name="Wang J."/>
            <person name="Hu S."/>
            <person name="Hu X."/>
            <person name="Zhang B."/>
            <person name="Dong D."/>
            <person name="Zhang S."/>
            <person name="Zhao K."/>
            <person name="Wu D."/>
        </authorList>
    </citation>
    <scope>NUCLEOTIDE SEQUENCE [LARGE SCALE GENOMIC DNA]</scope>
    <source>
        <strain evidence="2">KNP414</strain>
    </source>
</reference>
<dbReference type="Proteomes" id="UP000006620">
    <property type="component" value="Chromosome"/>
</dbReference>
<proteinExistence type="predicted"/>
<sequence length="64" mass="7702">MERYALKIYQAIMDQTSDEIKLIYRAHTSRLVIPVRTDTIKSLEPIKVQECIMYQFEQLMKHNE</sequence>
<organism evidence="1 2">
    <name type="scientific">Paenibacillus mucilaginosus (strain KNP414)</name>
    <dbReference type="NCBI Taxonomy" id="1036673"/>
    <lineage>
        <taxon>Bacteria</taxon>
        <taxon>Bacillati</taxon>
        <taxon>Bacillota</taxon>
        <taxon>Bacilli</taxon>
        <taxon>Bacillales</taxon>
        <taxon>Paenibacillaceae</taxon>
        <taxon>Paenibacillus</taxon>
    </lineage>
</organism>
<evidence type="ECO:0000313" key="1">
    <source>
        <dbReference type="EMBL" id="AEI43360.1"/>
    </source>
</evidence>
<protein>
    <submittedName>
        <fullName evidence="1">Uncharacterized protein</fullName>
    </submittedName>
</protein>
<accession>F8FI18</accession>
<dbReference type="KEGG" id="pms:KNP414_04834"/>